<reference evidence="2 3" key="1">
    <citation type="journal article" date="2015" name="Nature">
        <title>rRNA introns, odd ribosomes, and small enigmatic genomes across a large radiation of phyla.</title>
        <authorList>
            <person name="Brown C.T."/>
            <person name="Hug L.A."/>
            <person name="Thomas B.C."/>
            <person name="Sharon I."/>
            <person name="Castelle C.J."/>
            <person name="Singh A."/>
            <person name="Wilkins M.J."/>
            <person name="Williams K.H."/>
            <person name="Banfield J.F."/>
        </authorList>
    </citation>
    <scope>NUCLEOTIDE SEQUENCE [LARGE SCALE GENOMIC DNA]</scope>
</reference>
<dbReference type="AlphaFoldDB" id="A0A0G1RMQ6"/>
<keyword evidence="1" id="KW-1133">Transmembrane helix</keyword>
<proteinExistence type="predicted"/>
<feature type="transmembrane region" description="Helical" evidence="1">
    <location>
        <begin position="6"/>
        <end position="25"/>
    </location>
</feature>
<organism evidence="2 3">
    <name type="scientific">Candidatus Nomurabacteria bacterium GW2011_GWA1_46_11</name>
    <dbReference type="NCBI Taxonomy" id="1618732"/>
    <lineage>
        <taxon>Bacteria</taxon>
        <taxon>Candidatus Nomuraibacteriota</taxon>
    </lineage>
</organism>
<gene>
    <name evidence="2" type="ORF">UX31_C0005G0005</name>
</gene>
<comment type="caution">
    <text evidence="2">The sequence shown here is derived from an EMBL/GenBank/DDBJ whole genome shotgun (WGS) entry which is preliminary data.</text>
</comment>
<keyword evidence="1" id="KW-0472">Membrane</keyword>
<name>A0A0G1RMQ6_9BACT</name>
<evidence type="ECO:0000313" key="2">
    <source>
        <dbReference type="EMBL" id="KKU22195.1"/>
    </source>
</evidence>
<dbReference type="EMBL" id="LCLS01000005">
    <property type="protein sequence ID" value="KKU22195.1"/>
    <property type="molecule type" value="Genomic_DNA"/>
</dbReference>
<protein>
    <submittedName>
        <fullName evidence="2">Uncharacterized protein</fullName>
    </submittedName>
</protein>
<accession>A0A0G1RMQ6</accession>
<evidence type="ECO:0000313" key="3">
    <source>
        <dbReference type="Proteomes" id="UP000034107"/>
    </source>
</evidence>
<evidence type="ECO:0000256" key="1">
    <source>
        <dbReference type="SAM" id="Phobius"/>
    </source>
</evidence>
<keyword evidence="1" id="KW-0812">Transmembrane</keyword>
<sequence>MKKIIIVSSIIVVIIVATIVLLVTFRSHDEQGAEADVREKGDEINIKYPSGVSISIPKDWEIRGGEKIEDGLYASKQMDNTRSQIWLTSKLADVFPTVDEVKKAYPLYSLFVDTSGGAIEYYGRSSNGKFTYTSSGEAGEITPELSNKNNDYIEGKIVFSNGNLIEVGCYVVGPQYGEHISLCSSIVDSLTY</sequence>
<dbReference type="Proteomes" id="UP000034107">
    <property type="component" value="Unassembled WGS sequence"/>
</dbReference>